<reference evidence="5 6" key="1">
    <citation type="journal article" date="2018" name="Mol. Genet. Genomics">
        <title>The red deer Cervus elaphus genome CerEla1.0: sequencing, annotating, genes, and chromosomes.</title>
        <authorList>
            <person name="Bana N.A."/>
            <person name="Nyiri A."/>
            <person name="Nagy J."/>
            <person name="Frank K."/>
            <person name="Nagy T."/>
            <person name="Steger V."/>
            <person name="Schiller M."/>
            <person name="Lakatos P."/>
            <person name="Sugar L."/>
            <person name="Horn P."/>
            <person name="Barta E."/>
            <person name="Orosz L."/>
        </authorList>
    </citation>
    <scope>NUCLEOTIDE SEQUENCE [LARGE SCALE GENOMIC DNA]</scope>
    <source>
        <strain evidence="5">Hungarian</strain>
    </source>
</reference>
<dbReference type="Pfam" id="PF14604">
    <property type="entry name" value="SH3_9"/>
    <property type="match status" value="1"/>
</dbReference>
<sequence length="340" mass="36134">MRKSWQCSVGCKVSTYHPAPASLGHSTAIVSLPGSQQHLSANMFVALHSYSAHGPEELDLQKGEGVRVLGKYQDGWLRGVSLVTGRVGIFPNNYVIPIFSPGLYTAWTLSTSSVSSQGSISESDPRQSRPFKSVFVPTAIVNPVRSPASLGTLGRSSLRKGRDGSLQRPVQSGIPTLVVGSFRRSPTMVVQPQQFQFCQPQGAPSSASTVVAEPGPKPTPTGEPALTCVNRGSDTRTHTAASSLIMEGKEIPIKIKTVRFQNYSPPPAKHHTSGKPEQPATPKGSQPEAAPVGPEMTILFAHRSGCHSGQQTDLRRKSAFSKTVTPASTASATQTAFPSK</sequence>
<accession>A0A212D085</accession>
<dbReference type="GO" id="GO:0046330">
    <property type="term" value="P:positive regulation of JNK cascade"/>
    <property type="evidence" value="ECO:0007669"/>
    <property type="project" value="TreeGrafter"/>
</dbReference>
<organism evidence="5 6">
    <name type="scientific">Cervus elaphus hippelaphus</name>
    <name type="common">European red deer</name>
    <dbReference type="NCBI Taxonomy" id="46360"/>
    <lineage>
        <taxon>Eukaryota</taxon>
        <taxon>Metazoa</taxon>
        <taxon>Chordata</taxon>
        <taxon>Craniata</taxon>
        <taxon>Vertebrata</taxon>
        <taxon>Euteleostomi</taxon>
        <taxon>Mammalia</taxon>
        <taxon>Eutheria</taxon>
        <taxon>Laurasiatheria</taxon>
        <taxon>Artiodactyla</taxon>
        <taxon>Ruminantia</taxon>
        <taxon>Pecora</taxon>
        <taxon>Cervidae</taxon>
        <taxon>Cervinae</taxon>
        <taxon>Cervus</taxon>
    </lineage>
</organism>
<dbReference type="GO" id="GO:0032436">
    <property type="term" value="P:positive regulation of proteasomal ubiquitin-dependent protein catabolic process"/>
    <property type="evidence" value="ECO:0007669"/>
    <property type="project" value="TreeGrafter"/>
</dbReference>
<dbReference type="GO" id="GO:0005654">
    <property type="term" value="C:nucleoplasm"/>
    <property type="evidence" value="ECO:0007669"/>
    <property type="project" value="TreeGrafter"/>
</dbReference>
<dbReference type="GO" id="GO:0061630">
    <property type="term" value="F:ubiquitin protein ligase activity"/>
    <property type="evidence" value="ECO:0007669"/>
    <property type="project" value="TreeGrafter"/>
</dbReference>
<dbReference type="FunFam" id="2.30.30.40:FF:000191">
    <property type="entry name" value="E3 ubiquitin-protein ligase SH3RF2 isoform X2"/>
    <property type="match status" value="1"/>
</dbReference>
<dbReference type="AlphaFoldDB" id="A0A212D085"/>
<dbReference type="InterPro" id="IPR035822">
    <property type="entry name" value="SH3RF2_SH3_3"/>
</dbReference>
<protein>
    <submittedName>
        <fullName evidence="5">SH3RF2</fullName>
    </submittedName>
</protein>
<dbReference type="GO" id="GO:0016567">
    <property type="term" value="P:protein ubiquitination"/>
    <property type="evidence" value="ECO:0007669"/>
    <property type="project" value="TreeGrafter"/>
</dbReference>
<evidence type="ECO:0000259" key="4">
    <source>
        <dbReference type="PROSITE" id="PS50002"/>
    </source>
</evidence>
<dbReference type="SUPFAM" id="SSF50044">
    <property type="entry name" value="SH3-domain"/>
    <property type="match status" value="1"/>
</dbReference>
<feature type="region of interest" description="Disordered" evidence="3">
    <location>
        <begin position="200"/>
        <end position="225"/>
    </location>
</feature>
<dbReference type="PANTHER" id="PTHR14167">
    <property type="entry name" value="SH3 DOMAIN-CONTAINING"/>
    <property type="match status" value="1"/>
</dbReference>
<dbReference type="Gene3D" id="2.30.30.40">
    <property type="entry name" value="SH3 Domains"/>
    <property type="match status" value="1"/>
</dbReference>
<keyword evidence="6" id="KW-1185">Reference proteome</keyword>
<dbReference type="CDD" id="cd11784">
    <property type="entry name" value="SH3_SH3RF2_3"/>
    <property type="match status" value="1"/>
</dbReference>
<dbReference type="OrthoDB" id="2163411at2759"/>
<dbReference type="PRINTS" id="PR00452">
    <property type="entry name" value="SH3DOMAIN"/>
</dbReference>
<feature type="compositionally biased region" description="Low complexity" evidence="3">
    <location>
        <begin position="321"/>
        <end position="340"/>
    </location>
</feature>
<proteinExistence type="predicted"/>
<dbReference type="GO" id="GO:0008157">
    <property type="term" value="F:protein phosphatase 1 binding"/>
    <property type="evidence" value="ECO:0007669"/>
    <property type="project" value="TreeGrafter"/>
</dbReference>
<evidence type="ECO:0000256" key="3">
    <source>
        <dbReference type="SAM" id="MobiDB-lite"/>
    </source>
</evidence>
<feature type="region of interest" description="Disordered" evidence="3">
    <location>
        <begin position="262"/>
        <end position="340"/>
    </location>
</feature>
<evidence type="ECO:0000256" key="1">
    <source>
        <dbReference type="ARBA" id="ARBA00022443"/>
    </source>
</evidence>
<evidence type="ECO:0000313" key="6">
    <source>
        <dbReference type="Proteomes" id="UP000242450"/>
    </source>
</evidence>
<dbReference type="EMBL" id="MKHE01000009">
    <property type="protein sequence ID" value="OWK11647.1"/>
    <property type="molecule type" value="Genomic_DNA"/>
</dbReference>
<dbReference type="Proteomes" id="UP000242450">
    <property type="component" value="Chromosome 9"/>
</dbReference>
<dbReference type="SMART" id="SM00326">
    <property type="entry name" value="SH3"/>
    <property type="match status" value="1"/>
</dbReference>
<evidence type="ECO:0000313" key="5">
    <source>
        <dbReference type="EMBL" id="OWK11647.1"/>
    </source>
</evidence>
<dbReference type="InterPro" id="IPR001452">
    <property type="entry name" value="SH3_domain"/>
</dbReference>
<evidence type="ECO:0000256" key="2">
    <source>
        <dbReference type="PROSITE-ProRule" id="PRU00192"/>
    </source>
</evidence>
<dbReference type="PROSITE" id="PS50002">
    <property type="entry name" value="SH3"/>
    <property type="match status" value="1"/>
</dbReference>
<dbReference type="InterPro" id="IPR050384">
    <property type="entry name" value="Endophilin_SH3RF"/>
</dbReference>
<gene>
    <name evidence="5" type="ORF">Celaphus_00003712</name>
</gene>
<keyword evidence="1 2" id="KW-0728">SH3 domain</keyword>
<dbReference type="GO" id="GO:0043066">
    <property type="term" value="P:negative regulation of apoptotic process"/>
    <property type="evidence" value="ECO:0007669"/>
    <property type="project" value="TreeGrafter"/>
</dbReference>
<dbReference type="InterPro" id="IPR036028">
    <property type="entry name" value="SH3-like_dom_sf"/>
</dbReference>
<comment type="caution">
    <text evidence="5">The sequence shown here is derived from an EMBL/GenBank/DDBJ whole genome shotgun (WGS) entry which is preliminary data.</text>
</comment>
<feature type="domain" description="SH3" evidence="4">
    <location>
        <begin position="39"/>
        <end position="100"/>
    </location>
</feature>
<dbReference type="PANTHER" id="PTHR14167:SF60">
    <property type="entry name" value="E3 UBIQUITIN-PROTEIN LIGASE SH3RF2"/>
    <property type="match status" value="1"/>
</dbReference>
<name>A0A212D085_CEREH</name>